<gene>
    <name evidence="1" type="ORF">OOW_P131scaffold00753g1</name>
</gene>
<protein>
    <submittedName>
        <fullName evidence="1">Uncharacterized protein</fullName>
    </submittedName>
</protein>
<accession>L7J7P8</accession>
<sequence>MKIVKGKKKASREIDTTPLIAGCTHNAGISRIGLECIVSLPFYFRTFLPGSWKNSNNKDNQLDFNGNLPISNGVGWPRPAGPARASLICVSLITFHPPDKHSKPIHLASIWSDVPVRPCCPVLPRHYARDWKPKVRKVGDRRDKGGQRIYRLGSEVLLVWI</sequence>
<dbReference type="EMBL" id="JH794053">
    <property type="protein sequence ID" value="ELQ64148.1"/>
    <property type="molecule type" value="Genomic_DNA"/>
</dbReference>
<dbReference type="AlphaFoldDB" id="L7J7P8"/>
<organism>
    <name type="scientific">Pyricularia oryzae (strain P131)</name>
    <name type="common">Rice blast fungus</name>
    <name type="synonym">Magnaporthe oryzae</name>
    <dbReference type="NCBI Taxonomy" id="1143193"/>
    <lineage>
        <taxon>Eukaryota</taxon>
        <taxon>Fungi</taxon>
        <taxon>Dikarya</taxon>
        <taxon>Ascomycota</taxon>
        <taxon>Pezizomycotina</taxon>
        <taxon>Sordariomycetes</taxon>
        <taxon>Sordariomycetidae</taxon>
        <taxon>Magnaporthales</taxon>
        <taxon>Pyriculariaceae</taxon>
        <taxon>Pyricularia</taxon>
    </lineage>
</organism>
<name>L7J7P8_PYRO1</name>
<reference evidence="1" key="1">
    <citation type="journal article" date="2012" name="PLoS Genet.">
        <title>Comparative analysis of the genomes of two field isolates of the rice blast fungus Magnaporthe oryzae.</title>
        <authorList>
            <person name="Xue M."/>
            <person name="Yang J."/>
            <person name="Li Z."/>
            <person name="Hu S."/>
            <person name="Yao N."/>
            <person name="Dean R.A."/>
            <person name="Zhao W."/>
            <person name="Shen M."/>
            <person name="Zhang H."/>
            <person name="Li C."/>
            <person name="Liu L."/>
            <person name="Cao L."/>
            <person name="Xu X."/>
            <person name="Xing Y."/>
            <person name="Hsiang T."/>
            <person name="Zhang Z."/>
            <person name="Xu J.R."/>
            <person name="Peng Y.L."/>
        </authorList>
    </citation>
    <scope>NUCLEOTIDE SEQUENCE [LARGE SCALE GENOMIC DNA]</scope>
    <source>
        <strain evidence="1">P131</strain>
    </source>
</reference>
<proteinExistence type="predicted"/>
<evidence type="ECO:0000313" key="1">
    <source>
        <dbReference type="EMBL" id="ELQ64148.1"/>
    </source>
</evidence>